<feature type="signal peptide" evidence="1">
    <location>
        <begin position="1"/>
        <end position="36"/>
    </location>
</feature>
<dbReference type="KEGG" id="sarm:DVA86_16820"/>
<evidence type="ECO:0000313" key="2">
    <source>
        <dbReference type="EMBL" id="AXK34075.1"/>
    </source>
</evidence>
<name>A0A345XR09_9ACTN</name>
<keyword evidence="1" id="KW-0732">Signal</keyword>
<accession>A0A345XR09</accession>
<protein>
    <submittedName>
        <fullName evidence="2">Uncharacterized protein</fullName>
    </submittedName>
</protein>
<keyword evidence="3" id="KW-1185">Reference proteome</keyword>
<evidence type="ECO:0000256" key="1">
    <source>
        <dbReference type="SAM" id="SignalP"/>
    </source>
</evidence>
<reference evidence="2 3" key="1">
    <citation type="submission" date="2018-07" db="EMBL/GenBank/DDBJ databases">
        <title>Draft genome of the type strain Streptomyces armeniacus ATCC 15676.</title>
        <authorList>
            <person name="Labana P."/>
            <person name="Gosse J.T."/>
            <person name="Boddy C.N."/>
        </authorList>
    </citation>
    <scope>NUCLEOTIDE SEQUENCE [LARGE SCALE GENOMIC DNA]</scope>
    <source>
        <strain evidence="2 3">ATCC 15676</strain>
    </source>
</reference>
<feature type="chain" id="PRO_5017054578" evidence="1">
    <location>
        <begin position="37"/>
        <end position="76"/>
    </location>
</feature>
<dbReference type="AlphaFoldDB" id="A0A345XR09"/>
<dbReference type="Proteomes" id="UP000254425">
    <property type="component" value="Chromosome"/>
</dbReference>
<organism evidence="2 3">
    <name type="scientific">Streptomyces armeniacus</name>
    <dbReference type="NCBI Taxonomy" id="83291"/>
    <lineage>
        <taxon>Bacteria</taxon>
        <taxon>Bacillati</taxon>
        <taxon>Actinomycetota</taxon>
        <taxon>Actinomycetes</taxon>
        <taxon>Kitasatosporales</taxon>
        <taxon>Streptomycetaceae</taxon>
        <taxon>Streptomyces</taxon>
    </lineage>
</organism>
<evidence type="ECO:0000313" key="3">
    <source>
        <dbReference type="Proteomes" id="UP000254425"/>
    </source>
</evidence>
<dbReference type="EMBL" id="CP031320">
    <property type="protein sequence ID" value="AXK34075.1"/>
    <property type="molecule type" value="Genomic_DNA"/>
</dbReference>
<proteinExistence type="predicted"/>
<gene>
    <name evidence="2" type="ORF">DVA86_16820</name>
</gene>
<sequence>MHSSGTRKWWRRAAVVPAGALAALAVTGATATDAYADETHTNAHNGPHVSLISTGQIDDPMEDVLEHFSLSHTVND</sequence>
<dbReference type="RefSeq" id="WP_208885623.1">
    <property type="nucleotide sequence ID" value="NZ_CP031320.1"/>
</dbReference>